<protein>
    <submittedName>
        <fullName evidence="1">Uncharacterized protein</fullName>
    </submittedName>
</protein>
<dbReference type="AlphaFoldDB" id="A0A1N7BZJ2"/>
<dbReference type="RefSeq" id="WP_076546163.1">
    <property type="nucleotide sequence ID" value="NZ_FTNC01000037.1"/>
</dbReference>
<accession>A0A1N7BZJ2</accession>
<name>A0A1N7BZJ2_9FIRM</name>
<proteinExistence type="predicted"/>
<reference evidence="2" key="1">
    <citation type="submission" date="2017-01" db="EMBL/GenBank/DDBJ databases">
        <authorList>
            <person name="Varghese N."/>
            <person name="Submissions S."/>
        </authorList>
    </citation>
    <scope>NUCLEOTIDE SEQUENCE [LARGE SCALE GENOMIC DNA]</scope>
    <source>
        <strain evidence="2">ATCC 700103</strain>
    </source>
</reference>
<evidence type="ECO:0000313" key="1">
    <source>
        <dbReference type="EMBL" id="SIR56730.1"/>
    </source>
</evidence>
<evidence type="ECO:0000313" key="2">
    <source>
        <dbReference type="Proteomes" id="UP000185669"/>
    </source>
</evidence>
<gene>
    <name evidence="1" type="ORF">SAMN05421834_13717</name>
</gene>
<dbReference type="Proteomes" id="UP000185669">
    <property type="component" value="Unassembled WGS sequence"/>
</dbReference>
<dbReference type="STRING" id="56779.SAMN05421834_13717"/>
<dbReference type="EMBL" id="FTNC01000037">
    <property type="protein sequence ID" value="SIR56730.1"/>
    <property type="molecule type" value="Genomic_DNA"/>
</dbReference>
<organism evidence="1 2">
    <name type="scientific">Halanaerobium kushneri</name>
    <dbReference type="NCBI Taxonomy" id="56779"/>
    <lineage>
        <taxon>Bacteria</taxon>
        <taxon>Bacillati</taxon>
        <taxon>Bacillota</taxon>
        <taxon>Clostridia</taxon>
        <taxon>Halanaerobiales</taxon>
        <taxon>Halanaerobiaceae</taxon>
        <taxon>Halanaerobium</taxon>
    </lineage>
</organism>
<sequence length="254" mass="29908">MMEKVNLFKNEIKDVRTTVMDDETWYLLNDIYRELNVNIEHTIDNDFILITDAYSLLPDDTKGFILYNKTFNREFILNAKGVYLLLLILNQKNNNNNKVNKIIKMIADEIPDIVRDNSFTDNKKIIDNFFKTNSHDYKNRLSAKSYPYGEHFKATKIILIEGIKFDCYKGETGNILIPKEQIRKSLNIISDGGFSKIEHKYFKELYSSYYIKVNNVYIEAPFKDYLSIFLKPEGLRKIIEIIKEDPEIISELDL</sequence>
<keyword evidence="2" id="KW-1185">Reference proteome</keyword>